<keyword evidence="2" id="KW-1185">Reference proteome</keyword>
<sequence>MLSRDKTILFQKRLFFFVVVLSISIASSFAQQKVKDGTVSGGNLPNANAILELETSNKGLLLPRVELRATTQASPLSAFVNGMVVFNTATVADVSPAIYYCDGTRWIMLSTATTTTGEWRLTGNAGTNPATQYLGTSDNNPLIVKTNGAERMRVVQSGRVGIGTNSPNAVLDVQGDVIIGTLTAGDVAKDMVLVIDPLTGLVKKAPLTQSGITIYKSLEVIDDLRKETFNTPATITDINKLSFYRNGVSISFTQNSATSIVSEIPCVKGDEIRIVQIL</sequence>
<dbReference type="Proteomes" id="UP000594759">
    <property type="component" value="Chromosome"/>
</dbReference>
<dbReference type="EMBL" id="CP064939">
    <property type="protein sequence ID" value="QPH41448.1"/>
    <property type="molecule type" value="Genomic_DNA"/>
</dbReference>
<reference evidence="1 2" key="1">
    <citation type="submission" date="2020-11" db="EMBL/GenBank/DDBJ databases">
        <title>Pedobacter endophytica, an endophytic bacteria isolated form Carex pumila.</title>
        <authorList>
            <person name="Peng Y."/>
            <person name="Jiang L."/>
            <person name="Lee J."/>
        </authorList>
    </citation>
    <scope>NUCLEOTIDE SEQUENCE [LARGE SCALE GENOMIC DNA]</scope>
    <source>
        <strain evidence="1 2">JBR3-12</strain>
    </source>
</reference>
<gene>
    <name evidence="1" type="ORF">IZT61_09395</name>
</gene>
<proteinExistence type="predicted"/>
<accession>A0A7S9Q0A8</accession>
<name>A0A7S9Q0A8_9SPHI</name>
<dbReference type="RefSeq" id="WP_196100885.1">
    <property type="nucleotide sequence ID" value="NZ_CP064939.1"/>
</dbReference>
<dbReference type="KEGG" id="pex:IZT61_09395"/>
<organism evidence="1 2">
    <name type="scientific">Pedobacter endophyticus</name>
    <dbReference type="NCBI Taxonomy" id="2789740"/>
    <lineage>
        <taxon>Bacteria</taxon>
        <taxon>Pseudomonadati</taxon>
        <taxon>Bacteroidota</taxon>
        <taxon>Sphingobacteriia</taxon>
        <taxon>Sphingobacteriales</taxon>
        <taxon>Sphingobacteriaceae</taxon>
        <taxon>Pedobacter</taxon>
    </lineage>
</organism>
<evidence type="ECO:0000313" key="2">
    <source>
        <dbReference type="Proteomes" id="UP000594759"/>
    </source>
</evidence>
<dbReference type="AlphaFoldDB" id="A0A7S9Q0A8"/>
<protein>
    <submittedName>
        <fullName evidence="1">Uncharacterized protein</fullName>
    </submittedName>
</protein>
<evidence type="ECO:0000313" key="1">
    <source>
        <dbReference type="EMBL" id="QPH41448.1"/>
    </source>
</evidence>